<feature type="transmembrane region" description="Helical" evidence="6">
    <location>
        <begin position="97"/>
        <end position="117"/>
    </location>
</feature>
<dbReference type="InterPro" id="IPR036259">
    <property type="entry name" value="MFS_trans_sf"/>
</dbReference>
<sequence>MDTVGGSCYSLNLQENERRIREERERENKFNETLGSAGSLSRYESKRFKTLLPQMMASAISALFHVVVGISLAYSAILLPQLEEESSDLKITKAQGSWIASVITITIPVSGMTCGFLMDGMGRLNTIKLAMIPAVVGWIIIATSKSVMMMIIGRIITGFAAAWGTSPAMVYITEIARADMRGSLMSFAPAYTSLGVVLAYFQGWMLHWRTVAWVCNVYAVVPFVLVMFIPESPAWLVSKGRNDQAKKSLNWFNKYQPQPQNKTQTFAQLQFEYLLKEHEDKEKLRMKGGMAERAKEFLKPTGYKPLLILLGLFVFQQFSGIYITLFYSITFFQEVHSGMDPYFVSILIGGVRFFMSIVNTYMLKTFCRRTLIIYGSAAMAVCMFVSGLYTHWIKEGVTTLTWVPVLAILLYVVTSMVSLLSIPWTMTAELFPIEIRGVAHSIVYSSAYLIMFLSIQSYNTLKDTFKGVAGLQWFFAVTSLAGLVYAYILLPEAHGVKLADIQEYFKYNNVYIGGINTKESALKKADRMEKEQMEELVNRV</sequence>
<feature type="transmembrane region" description="Helical" evidence="6">
    <location>
        <begin position="55"/>
        <end position="77"/>
    </location>
</feature>
<feature type="transmembrane region" description="Helical" evidence="6">
    <location>
        <begin position="470"/>
        <end position="490"/>
    </location>
</feature>
<evidence type="ECO:0000256" key="2">
    <source>
        <dbReference type="ARBA" id="ARBA00022692"/>
    </source>
</evidence>
<name>A0AA38MCB1_9CUCU</name>
<keyword evidence="2 6" id="KW-0812">Transmembrane</keyword>
<dbReference type="PROSITE" id="PS50850">
    <property type="entry name" value="MFS"/>
    <property type="match status" value="1"/>
</dbReference>
<keyword evidence="5" id="KW-0325">Glycoprotein</keyword>
<comment type="caution">
    <text evidence="8">The sequence shown here is derived from an EMBL/GenBank/DDBJ whole genome shotgun (WGS) entry which is preliminary data.</text>
</comment>
<feature type="transmembrane region" description="Helical" evidence="6">
    <location>
        <begin position="438"/>
        <end position="458"/>
    </location>
</feature>
<feature type="transmembrane region" description="Helical" evidence="6">
    <location>
        <begin position="341"/>
        <end position="359"/>
    </location>
</feature>
<dbReference type="PANTHER" id="PTHR48021">
    <property type="match status" value="1"/>
</dbReference>
<evidence type="ECO:0000256" key="4">
    <source>
        <dbReference type="ARBA" id="ARBA00023136"/>
    </source>
</evidence>
<comment type="subcellular location">
    <subcellularLocation>
        <location evidence="1">Membrane</location>
        <topology evidence="1">Multi-pass membrane protein</topology>
    </subcellularLocation>
</comment>
<evidence type="ECO:0000256" key="5">
    <source>
        <dbReference type="ARBA" id="ARBA00023180"/>
    </source>
</evidence>
<feature type="transmembrane region" description="Helical" evidence="6">
    <location>
        <begin position="211"/>
        <end position="229"/>
    </location>
</feature>
<dbReference type="SUPFAM" id="SSF103473">
    <property type="entry name" value="MFS general substrate transporter"/>
    <property type="match status" value="1"/>
</dbReference>
<dbReference type="EMBL" id="JALNTZ010000005">
    <property type="protein sequence ID" value="KAJ3650887.1"/>
    <property type="molecule type" value="Genomic_DNA"/>
</dbReference>
<evidence type="ECO:0000313" key="8">
    <source>
        <dbReference type="EMBL" id="KAJ3650887.1"/>
    </source>
</evidence>
<evidence type="ECO:0000256" key="1">
    <source>
        <dbReference type="ARBA" id="ARBA00004141"/>
    </source>
</evidence>
<dbReference type="Proteomes" id="UP001168821">
    <property type="component" value="Unassembled WGS sequence"/>
</dbReference>
<protein>
    <recommendedName>
        <fullName evidence="7">Major facilitator superfamily (MFS) profile domain-containing protein</fullName>
    </recommendedName>
</protein>
<proteinExistence type="predicted"/>
<evidence type="ECO:0000259" key="7">
    <source>
        <dbReference type="PROSITE" id="PS50850"/>
    </source>
</evidence>
<feature type="transmembrane region" description="Helical" evidence="6">
    <location>
        <begin position="124"/>
        <end position="141"/>
    </location>
</feature>
<dbReference type="InterPro" id="IPR003663">
    <property type="entry name" value="Sugar/inositol_transpt"/>
</dbReference>
<keyword evidence="9" id="KW-1185">Reference proteome</keyword>
<dbReference type="InterPro" id="IPR005828">
    <property type="entry name" value="MFS_sugar_transport-like"/>
</dbReference>
<dbReference type="Gene3D" id="1.20.1250.20">
    <property type="entry name" value="MFS general substrate transporter like domains"/>
    <property type="match status" value="1"/>
</dbReference>
<dbReference type="GO" id="GO:0022857">
    <property type="term" value="F:transmembrane transporter activity"/>
    <property type="evidence" value="ECO:0007669"/>
    <property type="project" value="InterPro"/>
</dbReference>
<keyword evidence="3 6" id="KW-1133">Transmembrane helix</keyword>
<feature type="transmembrane region" description="Helical" evidence="6">
    <location>
        <begin position="147"/>
        <end position="172"/>
    </location>
</feature>
<dbReference type="InterPro" id="IPR050549">
    <property type="entry name" value="MFS_Trehalose_Transporter"/>
</dbReference>
<feature type="transmembrane region" description="Helical" evidence="6">
    <location>
        <begin position="402"/>
        <end position="426"/>
    </location>
</feature>
<dbReference type="AlphaFoldDB" id="A0AA38MCB1"/>
<dbReference type="InterPro" id="IPR020846">
    <property type="entry name" value="MFS_dom"/>
</dbReference>
<gene>
    <name evidence="8" type="ORF">Zmor_016963</name>
</gene>
<evidence type="ECO:0000256" key="3">
    <source>
        <dbReference type="ARBA" id="ARBA00022989"/>
    </source>
</evidence>
<dbReference type="FunFam" id="1.20.1250.20:FF:000249">
    <property type="entry name" value="facilitated trehalose transporter Tret1"/>
    <property type="match status" value="1"/>
</dbReference>
<reference evidence="8" key="1">
    <citation type="journal article" date="2023" name="G3 (Bethesda)">
        <title>Whole genome assemblies of Zophobas morio and Tenebrio molitor.</title>
        <authorList>
            <person name="Kaur S."/>
            <person name="Stinson S.A."/>
            <person name="diCenzo G.C."/>
        </authorList>
    </citation>
    <scope>NUCLEOTIDE SEQUENCE</scope>
    <source>
        <strain evidence="8">QUZm001</strain>
    </source>
</reference>
<evidence type="ECO:0000256" key="6">
    <source>
        <dbReference type="SAM" id="Phobius"/>
    </source>
</evidence>
<dbReference type="Pfam" id="PF00083">
    <property type="entry name" value="Sugar_tr"/>
    <property type="match status" value="1"/>
</dbReference>
<keyword evidence="4 6" id="KW-0472">Membrane</keyword>
<evidence type="ECO:0000313" key="9">
    <source>
        <dbReference type="Proteomes" id="UP001168821"/>
    </source>
</evidence>
<feature type="transmembrane region" description="Helical" evidence="6">
    <location>
        <begin position="184"/>
        <end position="205"/>
    </location>
</feature>
<feature type="transmembrane region" description="Helical" evidence="6">
    <location>
        <begin position="371"/>
        <end position="390"/>
    </location>
</feature>
<accession>A0AA38MCB1</accession>
<dbReference type="GO" id="GO:0016020">
    <property type="term" value="C:membrane"/>
    <property type="evidence" value="ECO:0007669"/>
    <property type="project" value="UniProtKB-SubCell"/>
</dbReference>
<dbReference type="PANTHER" id="PTHR48021:SF24">
    <property type="entry name" value="MAJOR FACILITATOR SUPERFAMILY (MFS) PROFILE DOMAIN-CONTAINING PROTEIN"/>
    <property type="match status" value="1"/>
</dbReference>
<dbReference type="PRINTS" id="PR00171">
    <property type="entry name" value="SUGRTRNSPORT"/>
</dbReference>
<feature type="transmembrane region" description="Helical" evidence="6">
    <location>
        <begin position="306"/>
        <end position="329"/>
    </location>
</feature>
<organism evidence="8 9">
    <name type="scientific">Zophobas morio</name>
    <dbReference type="NCBI Taxonomy" id="2755281"/>
    <lineage>
        <taxon>Eukaryota</taxon>
        <taxon>Metazoa</taxon>
        <taxon>Ecdysozoa</taxon>
        <taxon>Arthropoda</taxon>
        <taxon>Hexapoda</taxon>
        <taxon>Insecta</taxon>
        <taxon>Pterygota</taxon>
        <taxon>Neoptera</taxon>
        <taxon>Endopterygota</taxon>
        <taxon>Coleoptera</taxon>
        <taxon>Polyphaga</taxon>
        <taxon>Cucujiformia</taxon>
        <taxon>Tenebrionidae</taxon>
        <taxon>Zophobas</taxon>
    </lineage>
</organism>
<feature type="domain" description="Major facilitator superfamily (MFS) profile" evidence="7">
    <location>
        <begin position="57"/>
        <end position="494"/>
    </location>
</feature>